<dbReference type="CDD" id="cd00771">
    <property type="entry name" value="ThrRS_core"/>
    <property type="match status" value="1"/>
</dbReference>
<keyword evidence="3 12" id="KW-0436">Ligase</keyword>
<dbReference type="InterPro" id="IPR002320">
    <property type="entry name" value="Thr-tRNA-ligase_IIa"/>
</dbReference>
<accession>A0A1F6CIP1</accession>
<dbReference type="PROSITE" id="PS50862">
    <property type="entry name" value="AA_TRNA_LIGASE_II"/>
    <property type="match status" value="1"/>
</dbReference>
<gene>
    <name evidence="12" type="primary">thrS</name>
    <name evidence="15" type="ORF">A2678_02330</name>
</gene>
<dbReference type="GO" id="GO:0004829">
    <property type="term" value="F:threonine-tRNA ligase activity"/>
    <property type="evidence" value="ECO:0007669"/>
    <property type="project" value="UniProtKB-UniRule"/>
</dbReference>
<feature type="coiled-coil region" evidence="13">
    <location>
        <begin position="31"/>
        <end position="58"/>
    </location>
</feature>
<dbReference type="InterPro" id="IPR045864">
    <property type="entry name" value="aa-tRNA-synth_II/BPL/LPL"/>
</dbReference>
<dbReference type="GO" id="GO:0005737">
    <property type="term" value="C:cytoplasm"/>
    <property type="evidence" value="ECO:0007669"/>
    <property type="project" value="UniProtKB-SubCell"/>
</dbReference>
<proteinExistence type="inferred from homology"/>
<dbReference type="InterPro" id="IPR018163">
    <property type="entry name" value="Thr/Ala-tRNA-synth_IIc_edit"/>
</dbReference>
<evidence type="ECO:0000256" key="2">
    <source>
        <dbReference type="ARBA" id="ARBA00022555"/>
    </source>
</evidence>
<dbReference type="AlphaFoldDB" id="A0A1F6CIP1"/>
<comment type="subcellular location">
    <subcellularLocation>
        <location evidence="12">Cytoplasm</location>
    </subcellularLocation>
</comment>
<feature type="binding site" evidence="12">
    <location>
        <position position="440"/>
    </location>
    <ligand>
        <name>Zn(2+)</name>
        <dbReference type="ChEBI" id="CHEBI:29105"/>
        <note>catalytic</note>
    </ligand>
</feature>
<keyword evidence="7 12" id="KW-0067">ATP-binding</keyword>
<comment type="subunit">
    <text evidence="12">Homodimer.</text>
</comment>
<evidence type="ECO:0000256" key="11">
    <source>
        <dbReference type="ARBA" id="ARBA00049515"/>
    </source>
</evidence>
<feature type="domain" description="Aminoacyl-transfer RNA synthetases class-II family profile" evidence="14">
    <location>
        <begin position="196"/>
        <end position="463"/>
    </location>
</feature>
<evidence type="ECO:0000256" key="1">
    <source>
        <dbReference type="ARBA" id="ARBA00008226"/>
    </source>
</evidence>
<dbReference type="EMBL" id="MFKU01000006">
    <property type="protein sequence ID" value="OGG48887.1"/>
    <property type="molecule type" value="Genomic_DNA"/>
</dbReference>
<keyword evidence="2 12" id="KW-0820">tRNA-binding</keyword>
<dbReference type="FunFam" id="3.30.930.10:FF:000002">
    <property type="entry name" value="Threonine--tRNA ligase"/>
    <property type="match status" value="1"/>
</dbReference>
<keyword evidence="6 12" id="KW-0862">Zinc</keyword>
<dbReference type="GO" id="GO:0000049">
    <property type="term" value="F:tRNA binding"/>
    <property type="evidence" value="ECO:0007669"/>
    <property type="project" value="UniProtKB-KW"/>
</dbReference>
<dbReference type="Pfam" id="PF00587">
    <property type="entry name" value="tRNA-synt_2b"/>
    <property type="match status" value="1"/>
</dbReference>
<dbReference type="InterPro" id="IPR004154">
    <property type="entry name" value="Anticodon-bd"/>
</dbReference>
<dbReference type="HAMAP" id="MF_00184">
    <property type="entry name" value="Thr_tRNA_synth"/>
    <property type="match status" value="1"/>
</dbReference>
<dbReference type="Gene3D" id="3.30.930.10">
    <property type="entry name" value="Bira Bifunctional Protein, Domain 2"/>
    <property type="match status" value="1"/>
</dbReference>
<keyword evidence="5 12" id="KW-0547">Nucleotide-binding</keyword>
<dbReference type="PANTHER" id="PTHR11451">
    <property type="entry name" value="THREONINE-TRNA LIGASE"/>
    <property type="match status" value="1"/>
</dbReference>
<dbReference type="SUPFAM" id="SSF52954">
    <property type="entry name" value="Class II aaRS ABD-related"/>
    <property type="match status" value="1"/>
</dbReference>
<dbReference type="Gene3D" id="3.40.50.800">
    <property type="entry name" value="Anticodon-binding domain"/>
    <property type="match status" value="1"/>
</dbReference>
<dbReference type="GO" id="GO:0005524">
    <property type="term" value="F:ATP binding"/>
    <property type="evidence" value="ECO:0007669"/>
    <property type="project" value="UniProtKB-UniRule"/>
</dbReference>
<dbReference type="NCBIfam" id="TIGR00418">
    <property type="entry name" value="thrS"/>
    <property type="match status" value="1"/>
</dbReference>
<dbReference type="InterPro" id="IPR006195">
    <property type="entry name" value="aa-tRNA-synth_II"/>
</dbReference>
<dbReference type="GO" id="GO:0006435">
    <property type="term" value="P:threonyl-tRNA aminoacylation"/>
    <property type="evidence" value="ECO:0007669"/>
    <property type="project" value="UniProtKB-UniRule"/>
</dbReference>
<name>A0A1F6CIP1_9BACT</name>
<comment type="similarity">
    <text evidence="1 12">Belongs to the class-II aminoacyl-tRNA synthetase family.</text>
</comment>
<evidence type="ECO:0000256" key="4">
    <source>
        <dbReference type="ARBA" id="ARBA00022723"/>
    </source>
</evidence>
<evidence type="ECO:0000256" key="12">
    <source>
        <dbReference type="HAMAP-Rule" id="MF_00184"/>
    </source>
</evidence>
<evidence type="ECO:0000313" key="16">
    <source>
        <dbReference type="Proteomes" id="UP000178815"/>
    </source>
</evidence>
<evidence type="ECO:0000256" key="9">
    <source>
        <dbReference type="ARBA" id="ARBA00022917"/>
    </source>
</evidence>
<reference evidence="15 16" key="1">
    <citation type="journal article" date="2016" name="Nat. Commun.">
        <title>Thousands of microbial genomes shed light on interconnected biogeochemical processes in an aquifer system.</title>
        <authorList>
            <person name="Anantharaman K."/>
            <person name="Brown C.T."/>
            <person name="Hug L.A."/>
            <person name="Sharon I."/>
            <person name="Castelle C.J."/>
            <person name="Probst A.J."/>
            <person name="Thomas B.C."/>
            <person name="Singh A."/>
            <person name="Wilkins M.J."/>
            <person name="Karaoz U."/>
            <person name="Brodie E.L."/>
            <person name="Williams K.H."/>
            <person name="Hubbard S.S."/>
            <person name="Banfield J.F."/>
        </authorList>
    </citation>
    <scope>NUCLEOTIDE SEQUENCE [LARGE SCALE GENOMIC DNA]</scope>
</reference>
<dbReference type="Pfam" id="PF07973">
    <property type="entry name" value="tRNA_SAD"/>
    <property type="match status" value="1"/>
</dbReference>
<dbReference type="GO" id="GO:0046872">
    <property type="term" value="F:metal ion binding"/>
    <property type="evidence" value="ECO:0007669"/>
    <property type="project" value="UniProtKB-KW"/>
</dbReference>
<keyword evidence="9 12" id="KW-0648">Protein biosynthesis</keyword>
<evidence type="ECO:0000256" key="7">
    <source>
        <dbReference type="ARBA" id="ARBA00022840"/>
    </source>
</evidence>
<comment type="caution">
    <text evidence="15">The sequence shown here is derived from an EMBL/GenBank/DDBJ whole genome shotgun (WGS) entry which is preliminary data.</text>
</comment>
<dbReference type="STRING" id="1798481.A2678_02330"/>
<dbReference type="SUPFAM" id="SSF55186">
    <property type="entry name" value="ThrRS/AlaRS common domain"/>
    <property type="match status" value="1"/>
</dbReference>
<feature type="binding site" evidence="12">
    <location>
        <position position="309"/>
    </location>
    <ligand>
        <name>Zn(2+)</name>
        <dbReference type="ChEBI" id="CHEBI:29105"/>
        <note>catalytic</note>
    </ligand>
</feature>
<keyword evidence="13" id="KW-0175">Coiled coil</keyword>
<sequence>MAAAVVELYSEAKPTIGPTIENGFYYDFDDLSITKGDLAKIEEKMRELLKRWAEFTKKEVSAEEASEHFKNNPYKLELINELAKENQKITFYTSGEFTDLCRGGHAENPSKEIAKDSWKLSTVAGAYWRGDEKNKQLTRIYGIAFHTKKALEEYEALMKESEKRDHRKLGKELGLFTFDDDVGPGLPLWLPKGAILIEELEKLAKETENRAGYERVRTPHIAKESMYLRSGHLPYYEDTMFPPMEYEGEKYYLKAMNCPHHHKIYAASGHSYRDLPVRLAEYGTVYRHEKSGELFGLMRVRMLSMNDAHIYCSEDQFADEFRAVNDMYLYYFKLFGIEKYQMRFSTHGPKKLGEKYVDEPALWKKTEDMVRQVLIESKIPYVEVPNEAAFYGPKIDVEVWSAIGREFTLATNQVDFAVARRFGLVYTAASGEEETPLIIHRAPLGTHERFIGFLIEHYAGAFPLWLSPVQAVVLPVSEKHREAAKTALAELRSAGIRAELSDATESLGKRMREVKLKKAPYWLVIGEKDVAAAAATFESRDRGPLGQVSIPEISKTLSTEITARG</sequence>
<keyword evidence="10 12" id="KW-0030">Aminoacyl-tRNA synthetase</keyword>
<evidence type="ECO:0000256" key="8">
    <source>
        <dbReference type="ARBA" id="ARBA00022884"/>
    </source>
</evidence>
<keyword evidence="8 12" id="KW-0694">RNA-binding</keyword>
<comment type="cofactor">
    <cofactor evidence="12">
        <name>Zn(2+)</name>
        <dbReference type="ChEBI" id="CHEBI:29105"/>
    </cofactor>
    <text evidence="12">Binds 1 zinc ion per subunit.</text>
</comment>
<dbReference type="SMART" id="SM00863">
    <property type="entry name" value="tRNA_SAD"/>
    <property type="match status" value="1"/>
</dbReference>
<dbReference type="SUPFAM" id="SSF55681">
    <property type="entry name" value="Class II aaRS and biotin synthetases"/>
    <property type="match status" value="1"/>
</dbReference>
<dbReference type="PRINTS" id="PR01047">
    <property type="entry name" value="TRNASYNTHTHR"/>
</dbReference>
<feature type="binding site" evidence="12">
    <location>
        <position position="258"/>
    </location>
    <ligand>
        <name>Zn(2+)</name>
        <dbReference type="ChEBI" id="CHEBI:29105"/>
        <note>catalytic</note>
    </ligand>
</feature>
<dbReference type="Gene3D" id="3.30.980.10">
    <property type="entry name" value="Threonyl-trna Synthetase, Chain A, domain 2"/>
    <property type="match status" value="1"/>
</dbReference>
<organism evidence="15 16">
    <name type="scientific">Candidatus Kaiserbacteria bacterium RIFCSPHIGHO2_01_FULL_53_31</name>
    <dbReference type="NCBI Taxonomy" id="1798481"/>
    <lineage>
        <taxon>Bacteria</taxon>
        <taxon>Candidatus Kaiseribacteriota</taxon>
    </lineage>
</organism>
<dbReference type="EC" id="6.1.1.3" evidence="12"/>
<evidence type="ECO:0000259" key="14">
    <source>
        <dbReference type="PROSITE" id="PS50862"/>
    </source>
</evidence>
<dbReference type="InterPro" id="IPR012947">
    <property type="entry name" value="tRNA_SAD"/>
</dbReference>
<dbReference type="Proteomes" id="UP000178815">
    <property type="component" value="Unassembled WGS sequence"/>
</dbReference>
<evidence type="ECO:0000256" key="6">
    <source>
        <dbReference type="ARBA" id="ARBA00022833"/>
    </source>
</evidence>
<comment type="caution">
    <text evidence="12">Lacks conserved residue(s) required for the propagation of feature annotation.</text>
</comment>
<dbReference type="Gene3D" id="3.30.54.20">
    <property type="match status" value="1"/>
</dbReference>
<evidence type="ECO:0000313" key="15">
    <source>
        <dbReference type="EMBL" id="OGG48887.1"/>
    </source>
</evidence>
<comment type="catalytic activity">
    <reaction evidence="11 12">
        <text>tRNA(Thr) + L-threonine + ATP = L-threonyl-tRNA(Thr) + AMP + diphosphate + H(+)</text>
        <dbReference type="Rhea" id="RHEA:24624"/>
        <dbReference type="Rhea" id="RHEA-COMP:9670"/>
        <dbReference type="Rhea" id="RHEA-COMP:9704"/>
        <dbReference type="ChEBI" id="CHEBI:15378"/>
        <dbReference type="ChEBI" id="CHEBI:30616"/>
        <dbReference type="ChEBI" id="CHEBI:33019"/>
        <dbReference type="ChEBI" id="CHEBI:57926"/>
        <dbReference type="ChEBI" id="CHEBI:78442"/>
        <dbReference type="ChEBI" id="CHEBI:78534"/>
        <dbReference type="ChEBI" id="CHEBI:456215"/>
        <dbReference type="EC" id="6.1.1.3"/>
    </reaction>
</comment>
<dbReference type="InterPro" id="IPR036621">
    <property type="entry name" value="Anticodon-bd_dom_sf"/>
</dbReference>
<dbReference type="InterPro" id="IPR033728">
    <property type="entry name" value="ThrRS_core"/>
</dbReference>
<evidence type="ECO:0000256" key="3">
    <source>
        <dbReference type="ARBA" id="ARBA00022598"/>
    </source>
</evidence>
<keyword evidence="12" id="KW-0963">Cytoplasm</keyword>
<evidence type="ECO:0000256" key="13">
    <source>
        <dbReference type="SAM" id="Coils"/>
    </source>
</evidence>
<dbReference type="InterPro" id="IPR002314">
    <property type="entry name" value="aa-tRNA-synt_IIb"/>
</dbReference>
<evidence type="ECO:0000256" key="10">
    <source>
        <dbReference type="ARBA" id="ARBA00023146"/>
    </source>
</evidence>
<protein>
    <recommendedName>
        <fullName evidence="12">Threonine--tRNA ligase</fullName>
        <ecNumber evidence="12">6.1.1.3</ecNumber>
    </recommendedName>
    <alternativeName>
        <fullName evidence="12">Threonyl-tRNA synthetase</fullName>
        <shortName evidence="12">ThrRS</shortName>
    </alternativeName>
</protein>
<keyword evidence="4 12" id="KW-0479">Metal-binding</keyword>
<dbReference type="PANTHER" id="PTHR11451:SF44">
    <property type="entry name" value="THREONINE--TRNA LIGASE, CHLOROPLASTIC_MITOCHONDRIAL 2"/>
    <property type="match status" value="1"/>
</dbReference>
<dbReference type="Pfam" id="PF03129">
    <property type="entry name" value="HGTP_anticodon"/>
    <property type="match status" value="1"/>
</dbReference>
<evidence type="ECO:0000256" key="5">
    <source>
        <dbReference type="ARBA" id="ARBA00022741"/>
    </source>
</evidence>